<name>A0A9X1YJZ7_9BURK</name>
<protein>
    <submittedName>
        <fullName evidence="2">Tetratricopeptide repeat protein</fullName>
    </submittedName>
</protein>
<dbReference type="EMBL" id="JAJLJH010000002">
    <property type="protein sequence ID" value="MCK9686218.1"/>
    <property type="molecule type" value="Genomic_DNA"/>
</dbReference>
<dbReference type="PROSITE" id="PS50005">
    <property type="entry name" value="TPR"/>
    <property type="match status" value="5"/>
</dbReference>
<feature type="repeat" description="TPR" evidence="1">
    <location>
        <begin position="255"/>
        <end position="288"/>
    </location>
</feature>
<evidence type="ECO:0000313" key="2">
    <source>
        <dbReference type="EMBL" id="MCK9686218.1"/>
    </source>
</evidence>
<dbReference type="InterPro" id="IPR052943">
    <property type="entry name" value="TMTC_O-mannosyl-trnsfr"/>
</dbReference>
<organism evidence="2 3">
    <name type="scientific">Scleromatobacter humisilvae</name>
    <dbReference type="NCBI Taxonomy" id="2897159"/>
    <lineage>
        <taxon>Bacteria</taxon>
        <taxon>Pseudomonadati</taxon>
        <taxon>Pseudomonadota</taxon>
        <taxon>Betaproteobacteria</taxon>
        <taxon>Burkholderiales</taxon>
        <taxon>Sphaerotilaceae</taxon>
        <taxon>Scleromatobacter</taxon>
    </lineage>
</organism>
<dbReference type="InterPro" id="IPR011990">
    <property type="entry name" value="TPR-like_helical_dom_sf"/>
</dbReference>
<gene>
    <name evidence="2" type="ORF">LPC04_10925</name>
</gene>
<keyword evidence="1" id="KW-0802">TPR repeat</keyword>
<feature type="repeat" description="TPR" evidence="1">
    <location>
        <begin position="186"/>
        <end position="219"/>
    </location>
</feature>
<dbReference type="Pfam" id="PF13431">
    <property type="entry name" value="TPR_17"/>
    <property type="match status" value="1"/>
</dbReference>
<dbReference type="SMART" id="SM00028">
    <property type="entry name" value="TPR"/>
    <property type="match status" value="7"/>
</dbReference>
<dbReference type="InterPro" id="IPR019734">
    <property type="entry name" value="TPR_rpt"/>
</dbReference>
<feature type="repeat" description="TPR" evidence="1">
    <location>
        <begin position="50"/>
        <end position="83"/>
    </location>
</feature>
<sequence length="609" mass="66668">MPKTAHSPAARKPASPLLAADEIMTLASEGRWSELESRARALAARQPGHALGWKALGSALMQQGKFADAITALTRLVKIVPSDIGGHNNLALALDATGRPVEAEASYRRAIKVNPRYAGAHQNLGGLLSRLGRFDEALKHQRLGLEIEPQRAEAHLLVAHALREMGQLREAEAAYRRALELQPDFFDAHLYLGLALSDLADFEPALAHHRRAVALRPDSHPAQLRLGSLLSKLGRDEVEMRQCFQRCIELEPRNADGWIALGNELLRTKEHERARQMFEAAQALRPLLHKPAVKATPDFTVLMLDTAGAGCTPVDYLSGKAVYDRNFYCVMDKPSEHVELLKTSGAVVFNMIGDADNGAGILPHAVDLADRLGLPVVNHPRQVLGTSREAMAARLAGTPDARIPKTLRLSAAELAQAATCGALNSLSMPLLLRTAGTHGGDAFEKIESSEPIGAFVARHPADFYYVTEYVDYRSADGLFRKYRFICIDGQLLPYHLAIHGDWMVHHFRTDMANQAWMQQEEEAFLARPREAFGKAQQAAVLAMARATGLDYCGVDVGVCPDGGVVFFESNATMLVHDEKDGPFVFKNPYIARIKVAFDAMIARKAGRAA</sequence>
<dbReference type="Proteomes" id="UP001139353">
    <property type="component" value="Unassembled WGS sequence"/>
</dbReference>
<dbReference type="PROSITE" id="PS50293">
    <property type="entry name" value="TPR_REGION"/>
    <property type="match status" value="1"/>
</dbReference>
<proteinExistence type="predicted"/>
<dbReference type="Pfam" id="PF14559">
    <property type="entry name" value="TPR_19"/>
    <property type="match status" value="1"/>
</dbReference>
<dbReference type="Pfam" id="PF13414">
    <property type="entry name" value="TPR_11"/>
    <property type="match status" value="1"/>
</dbReference>
<dbReference type="SUPFAM" id="SSF48452">
    <property type="entry name" value="TPR-like"/>
    <property type="match status" value="1"/>
</dbReference>
<dbReference type="Gene3D" id="1.25.40.10">
    <property type="entry name" value="Tetratricopeptide repeat domain"/>
    <property type="match status" value="3"/>
</dbReference>
<dbReference type="PANTHER" id="PTHR44809">
    <property type="match status" value="1"/>
</dbReference>
<dbReference type="AlphaFoldDB" id="A0A9X1YJZ7"/>
<comment type="caution">
    <text evidence="2">The sequence shown here is derived from an EMBL/GenBank/DDBJ whole genome shotgun (WGS) entry which is preliminary data.</text>
</comment>
<evidence type="ECO:0000313" key="3">
    <source>
        <dbReference type="Proteomes" id="UP001139353"/>
    </source>
</evidence>
<dbReference type="SUPFAM" id="SSF56059">
    <property type="entry name" value="Glutathione synthetase ATP-binding domain-like"/>
    <property type="match status" value="1"/>
</dbReference>
<keyword evidence="3" id="KW-1185">Reference proteome</keyword>
<dbReference type="Pfam" id="PF13432">
    <property type="entry name" value="TPR_16"/>
    <property type="match status" value="1"/>
</dbReference>
<reference evidence="2" key="1">
    <citation type="submission" date="2021-11" db="EMBL/GenBank/DDBJ databases">
        <title>BS-T2-15 a new species belonging to the Comamonadaceae family isolated from the soil of a French oak forest.</title>
        <authorList>
            <person name="Mieszkin S."/>
            <person name="Alain K."/>
        </authorList>
    </citation>
    <scope>NUCLEOTIDE SEQUENCE</scope>
    <source>
        <strain evidence="2">BS-T2-15</strain>
    </source>
</reference>
<accession>A0A9X1YJZ7</accession>
<evidence type="ECO:0000256" key="1">
    <source>
        <dbReference type="PROSITE-ProRule" id="PRU00339"/>
    </source>
</evidence>
<dbReference type="PANTHER" id="PTHR44809:SF1">
    <property type="entry name" value="PROTEIN O-MANNOSYL-TRANSFERASE TMTC1"/>
    <property type="match status" value="1"/>
</dbReference>
<feature type="repeat" description="TPR" evidence="1">
    <location>
        <begin position="152"/>
        <end position="185"/>
    </location>
</feature>
<dbReference type="RefSeq" id="WP_275682247.1">
    <property type="nucleotide sequence ID" value="NZ_JAJLJH010000002.1"/>
</dbReference>
<feature type="repeat" description="TPR" evidence="1">
    <location>
        <begin position="118"/>
        <end position="151"/>
    </location>
</feature>
<dbReference type="Gene3D" id="3.30.470.20">
    <property type="entry name" value="ATP-grasp fold, B domain"/>
    <property type="match status" value="1"/>
</dbReference>